<organism evidence="3 4">
    <name type="scientific">Bifidobacterium cuniculi</name>
    <dbReference type="NCBI Taxonomy" id="1688"/>
    <lineage>
        <taxon>Bacteria</taxon>
        <taxon>Bacillati</taxon>
        <taxon>Actinomycetota</taxon>
        <taxon>Actinomycetes</taxon>
        <taxon>Bifidobacteriales</taxon>
        <taxon>Bifidobacteriaceae</taxon>
        <taxon>Bifidobacterium</taxon>
    </lineage>
</organism>
<evidence type="ECO:0000256" key="2">
    <source>
        <dbReference type="SAM" id="Phobius"/>
    </source>
</evidence>
<name>A0A087AW32_9BIFI</name>
<feature type="transmembrane region" description="Helical" evidence="2">
    <location>
        <begin position="104"/>
        <end position="124"/>
    </location>
</feature>
<comment type="caution">
    <text evidence="3">The sequence shown here is derived from an EMBL/GenBank/DDBJ whole genome shotgun (WGS) entry which is preliminary data.</text>
</comment>
<accession>A0A087AW32</accession>
<dbReference type="AlphaFoldDB" id="A0A087AW32"/>
<dbReference type="EMBL" id="JGYV01000010">
    <property type="protein sequence ID" value="KFI62982.1"/>
    <property type="molecule type" value="Genomic_DNA"/>
</dbReference>
<keyword evidence="2" id="KW-1133">Transmembrane helix</keyword>
<feature type="compositionally biased region" description="Low complexity" evidence="1">
    <location>
        <begin position="36"/>
        <end position="92"/>
    </location>
</feature>
<dbReference type="eggNOG" id="ENOG5032WXD">
    <property type="taxonomic scope" value="Bacteria"/>
</dbReference>
<feature type="transmembrane region" description="Helical" evidence="2">
    <location>
        <begin position="136"/>
        <end position="160"/>
    </location>
</feature>
<reference evidence="3 4" key="1">
    <citation type="submission" date="2014-03" db="EMBL/GenBank/DDBJ databases">
        <title>Genomics of Bifidobacteria.</title>
        <authorList>
            <person name="Ventura M."/>
            <person name="Milani C."/>
            <person name="Lugli G.A."/>
        </authorList>
    </citation>
    <scope>NUCLEOTIDE SEQUENCE [LARGE SCALE GENOMIC DNA]</scope>
    <source>
        <strain evidence="3 4">LMG 10738</strain>
    </source>
</reference>
<dbReference type="RefSeq" id="WP_051920890.1">
    <property type="nucleotide sequence ID" value="NZ_JGYV01000010.1"/>
</dbReference>
<evidence type="ECO:0000313" key="3">
    <source>
        <dbReference type="EMBL" id="KFI62982.1"/>
    </source>
</evidence>
<keyword evidence="2" id="KW-0812">Transmembrane</keyword>
<feature type="region of interest" description="Disordered" evidence="1">
    <location>
        <begin position="1"/>
        <end position="92"/>
    </location>
</feature>
<dbReference type="Proteomes" id="UP000029067">
    <property type="component" value="Unassembled WGS sequence"/>
</dbReference>
<sequence length="161" mass="17361">MSDNTPSPYGTDPYGNPGQGQLPYGQTGEPQYPFGAAEDQPQQAQPAYGQQPRYGQYGQNPYTQPQYGQPGATGPQQPYQYQYQGTSGGQQYQPYPSQNDSGSFGWAVLGFLIPIVGLVLFLVWHTTKPKCAKMAGIGALVGFCLNLVFTVFAFGSGAFLL</sequence>
<evidence type="ECO:0000313" key="4">
    <source>
        <dbReference type="Proteomes" id="UP000029067"/>
    </source>
</evidence>
<gene>
    <name evidence="3" type="ORF">BCUN_0815</name>
</gene>
<protein>
    <submittedName>
        <fullName evidence="3">Uncharacterized protein</fullName>
    </submittedName>
</protein>
<keyword evidence="4" id="KW-1185">Reference proteome</keyword>
<keyword evidence="2" id="KW-0472">Membrane</keyword>
<evidence type="ECO:0000256" key="1">
    <source>
        <dbReference type="SAM" id="MobiDB-lite"/>
    </source>
</evidence>
<proteinExistence type="predicted"/>